<accession>A0A1W0XD67</accession>
<dbReference type="OrthoDB" id="10621480at2759"/>
<evidence type="ECO:0000259" key="7">
    <source>
        <dbReference type="Pfam" id="PF09733"/>
    </source>
</evidence>
<sequence>MAKHAIWQGPHPLIPTDSQRKPVILSQAQHHSIIPTVLPERNLEEILVKYPLVATQATIVQARGDAISTGRILLRRCFVYNLAHRRYRTGHCDCTRAELQTGQVAFLESIVFKIWLQKLSHISTASRADTIRNFACDDGDKALNEQRTHWIKRLMKHVDTFKKLPSAPVAFFVRRIQLKDKPGRLQSGNDDGGISLKCALVAANQVASKDYDYQIVQAGPKLAGTLDENGGVTFNEQGFSLSHWGRGARLVLRLDGLEEVLPNNVVFFDLLPKPNEHSSIGFTLTGKTRKIRVEARLQWQAPVPKEAHLKFWYVFIYASGSVMQVREMAIIRRPEWLTGTTCLFCRMACDSIVNLLRHIEGCHPGVGFEYDPAMGRLYFWFSPEKTLIRCFAVPGLIDNDILEVKFHRRQHLTTSIKHGFRMDSRGELIHSIGILDWMSSRYHPNRERDPLPVFNLKHVTAVYGVPISLAGQMLVQMHGIRTCRPDLKNLCDLDSDDDDESQQIHRANCISEISDASDTEKAFMILWNRFLRTAGYIPYHRMFATLQQFVRAHGTDIELMDCYSVFVAHVVVFQRDGYILKEELRNIMKYYRQIVRL</sequence>
<evidence type="ECO:0000313" key="8">
    <source>
        <dbReference type="EMBL" id="OQV25251.1"/>
    </source>
</evidence>
<keyword evidence="6" id="KW-0804">Transcription</keyword>
<dbReference type="CDD" id="cd21521">
    <property type="entry name" value="VEFS-box"/>
    <property type="match status" value="1"/>
</dbReference>
<comment type="similarity">
    <text evidence="1">Belongs to the VEFS (VRN2-EMF2-FIS2-SU(Z)12) family.</text>
</comment>
<proteinExistence type="inferred from homology"/>
<keyword evidence="2" id="KW-0479">Metal-binding</keyword>
<evidence type="ECO:0000256" key="4">
    <source>
        <dbReference type="ARBA" id="ARBA00022833"/>
    </source>
</evidence>
<evidence type="ECO:0000313" key="9">
    <source>
        <dbReference type="Proteomes" id="UP000192578"/>
    </source>
</evidence>
<name>A0A1W0XD67_HYPEX</name>
<reference evidence="9" key="1">
    <citation type="submission" date="2017-01" db="EMBL/GenBank/DDBJ databases">
        <title>Comparative genomics of anhydrobiosis in the tardigrade Hypsibius dujardini.</title>
        <authorList>
            <person name="Yoshida Y."/>
            <person name="Koutsovoulos G."/>
            <person name="Laetsch D."/>
            <person name="Stevens L."/>
            <person name="Kumar S."/>
            <person name="Horikawa D."/>
            <person name="Ishino K."/>
            <person name="Komine S."/>
            <person name="Tomita M."/>
            <person name="Blaxter M."/>
            <person name="Arakawa K."/>
        </authorList>
    </citation>
    <scope>NUCLEOTIDE SEQUENCE [LARGE SCALE GENOMIC DNA]</scope>
    <source>
        <strain evidence="9">Z151</strain>
    </source>
</reference>
<organism evidence="8 9">
    <name type="scientific">Hypsibius exemplaris</name>
    <name type="common">Freshwater tardigrade</name>
    <dbReference type="NCBI Taxonomy" id="2072580"/>
    <lineage>
        <taxon>Eukaryota</taxon>
        <taxon>Metazoa</taxon>
        <taxon>Ecdysozoa</taxon>
        <taxon>Tardigrada</taxon>
        <taxon>Eutardigrada</taxon>
        <taxon>Parachela</taxon>
        <taxon>Hypsibioidea</taxon>
        <taxon>Hypsibiidae</taxon>
        <taxon>Hypsibius</taxon>
    </lineage>
</organism>
<dbReference type="Pfam" id="PF09733">
    <property type="entry name" value="VEFS-Box"/>
    <property type="match status" value="1"/>
</dbReference>
<evidence type="ECO:0000256" key="6">
    <source>
        <dbReference type="ARBA" id="ARBA00023163"/>
    </source>
</evidence>
<dbReference type="GO" id="GO:0008270">
    <property type="term" value="F:zinc ion binding"/>
    <property type="evidence" value="ECO:0007669"/>
    <property type="project" value="UniProtKB-KW"/>
</dbReference>
<evidence type="ECO:0000256" key="2">
    <source>
        <dbReference type="ARBA" id="ARBA00022723"/>
    </source>
</evidence>
<dbReference type="Proteomes" id="UP000192578">
    <property type="component" value="Unassembled WGS sequence"/>
</dbReference>
<dbReference type="AlphaFoldDB" id="A0A1W0XD67"/>
<keyword evidence="5" id="KW-0805">Transcription regulation</keyword>
<evidence type="ECO:0000256" key="3">
    <source>
        <dbReference type="ARBA" id="ARBA00022771"/>
    </source>
</evidence>
<evidence type="ECO:0000256" key="1">
    <source>
        <dbReference type="ARBA" id="ARBA00007416"/>
    </source>
</evidence>
<feature type="domain" description="Polycomb protein VEFS-Box" evidence="7">
    <location>
        <begin position="491"/>
        <end position="571"/>
    </location>
</feature>
<gene>
    <name evidence="8" type="ORF">BV898_00936</name>
</gene>
<dbReference type="EMBL" id="MTYJ01000003">
    <property type="protein sequence ID" value="OQV25251.1"/>
    <property type="molecule type" value="Genomic_DNA"/>
</dbReference>
<protein>
    <recommendedName>
        <fullName evidence="7">Polycomb protein VEFS-Box domain-containing protein</fullName>
    </recommendedName>
</protein>
<keyword evidence="9" id="KW-1185">Reference proteome</keyword>
<dbReference type="InterPro" id="IPR019135">
    <property type="entry name" value="Polycomb_protein_VEFS-Box"/>
</dbReference>
<comment type="caution">
    <text evidence="8">The sequence shown here is derived from an EMBL/GenBank/DDBJ whole genome shotgun (WGS) entry which is preliminary data.</text>
</comment>
<keyword evidence="4" id="KW-0862">Zinc</keyword>
<keyword evidence="3" id="KW-0863">Zinc-finger</keyword>
<evidence type="ECO:0000256" key="5">
    <source>
        <dbReference type="ARBA" id="ARBA00023015"/>
    </source>
</evidence>